<accession>A0A5N6Q1S0</accession>
<sequence length="100" mass="11353">MVATVDGGGEWMRRSLEGRLQTTVGGGGEKVDGGVTREEVNGGEDVLKRRDELVKNKKTRQGKLKWAPTFSPTTIDQYRLWPDNNESPLQNIKFRYRSEE</sequence>
<dbReference type="AlphaFoldDB" id="A0A5N6Q1S0"/>
<dbReference type="Proteomes" id="UP000326396">
    <property type="component" value="Linkage Group LG1"/>
</dbReference>
<proteinExistence type="predicted"/>
<keyword evidence="2" id="KW-1185">Reference proteome</keyword>
<name>A0A5N6Q1S0_9ASTR</name>
<comment type="caution">
    <text evidence="1">The sequence shown here is derived from an EMBL/GenBank/DDBJ whole genome shotgun (WGS) entry which is preliminary data.</text>
</comment>
<organism evidence="1 2">
    <name type="scientific">Mikania micrantha</name>
    <name type="common">bitter vine</name>
    <dbReference type="NCBI Taxonomy" id="192012"/>
    <lineage>
        <taxon>Eukaryota</taxon>
        <taxon>Viridiplantae</taxon>
        <taxon>Streptophyta</taxon>
        <taxon>Embryophyta</taxon>
        <taxon>Tracheophyta</taxon>
        <taxon>Spermatophyta</taxon>
        <taxon>Magnoliopsida</taxon>
        <taxon>eudicotyledons</taxon>
        <taxon>Gunneridae</taxon>
        <taxon>Pentapetalae</taxon>
        <taxon>asterids</taxon>
        <taxon>campanulids</taxon>
        <taxon>Asterales</taxon>
        <taxon>Asteraceae</taxon>
        <taxon>Asteroideae</taxon>
        <taxon>Heliantheae alliance</taxon>
        <taxon>Eupatorieae</taxon>
        <taxon>Mikania</taxon>
    </lineage>
</organism>
<evidence type="ECO:0000313" key="2">
    <source>
        <dbReference type="Proteomes" id="UP000326396"/>
    </source>
</evidence>
<dbReference type="EMBL" id="SZYD01000001">
    <property type="protein sequence ID" value="KAD7478057.1"/>
    <property type="molecule type" value="Genomic_DNA"/>
</dbReference>
<reference evidence="1 2" key="1">
    <citation type="submission" date="2019-05" db="EMBL/GenBank/DDBJ databases">
        <title>Mikania micrantha, genome provides insights into the molecular mechanism of rapid growth.</title>
        <authorList>
            <person name="Liu B."/>
        </authorList>
    </citation>
    <scope>NUCLEOTIDE SEQUENCE [LARGE SCALE GENOMIC DNA]</scope>
    <source>
        <strain evidence="1">NLD-2019</strain>
        <tissue evidence="1">Leaf</tissue>
    </source>
</reference>
<gene>
    <name evidence="1" type="ORF">E3N88_01193</name>
</gene>
<evidence type="ECO:0000313" key="1">
    <source>
        <dbReference type="EMBL" id="KAD7478057.1"/>
    </source>
</evidence>
<protein>
    <submittedName>
        <fullName evidence="1">Uncharacterized protein</fullName>
    </submittedName>
</protein>